<dbReference type="Proteomes" id="UP000197153">
    <property type="component" value="Chromosome 1"/>
</dbReference>
<organism evidence="1 2">
    <name type="scientific">Nitrospirillum viridazoti CBAmc</name>
    <dbReference type="NCBI Taxonomy" id="1441467"/>
    <lineage>
        <taxon>Bacteria</taxon>
        <taxon>Pseudomonadati</taxon>
        <taxon>Pseudomonadota</taxon>
        <taxon>Alphaproteobacteria</taxon>
        <taxon>Rhodospirillales</taxon>
        <taxon>Azospirillaceae</taxon>
        <taxon>Nitrospirillum</taxon>
        <taxon>Nitrospirillum viridazoti</taxon>
    </lineage>
</organism>
<keyword evidence="1" id="KW-0131">Cell cycle</keyword>
<proteinExistence type="predicted"/>
<dbReference type="AlphaFoldDB" id="A0A248JNJ7"/>
<dbReference type="InterPro" id="IPR027417">
    <property type="entry name" value="P-loop_NTPase"/>
</dbReference>
<dbReference type="KEGG" id="nao:Y958_03930"/>
<keyword evidence="2" id="KW-1185">Reference proteome</keyword>
<sequence>MTFPTPMLHLVCGKIAAGKSTLTAAQAAAPGTILLSEDHWLARLYPEELASVADYIRLSARLRQVVGPHAVALLRAGLSVVLDFPANTPGLRLWMRGLFEEAGAAHTLHYLDVPDEVCRQRLRARNAAAGHDFAATDAEFDAITRYFVPPDEAEGFVIVRHP</sequence>
<dbReference type="SUPFAM" id="SSF52540">
    <property type="entry name" value="P-loop containing nucleoside triphosphate hydrolases"/>
    <property type="match status" value="1"/>
</dbReference>
<evidence type="ECO:0000313" key="1">
    <source>
        <dbReference type="EMBL" id="ASG20071.1"/>
    </source>
</evidence>
<keyword evidence="1" id="KW-0132">Cell division</keyword>
<dbReference type="RefSeq" id="WP_088870982.1">
    <property type="nucleotide sequence ID" value="NZ_CP022110.1"/>
</dbReference>
<accession>A0A248JNJ7</accession>
<dbReference type="EMBL" id="CP022110">
    <property type="protein sequence ID" value="ASG20071.1"/>
    <property type="molecule type" value="Genomic_DNA"/>
</dbReference>
<gene>
    <name evidence="1" type="ORF">Y958_03930</name>
</gene>
<protein>
    <submittedName>
        <fullName evidence="1">Cell division protein ZipA</fullName>
    </submittedName>
</protein>
<reference evidence="1 2" key="1">
    <citation type="submission" date="2017-06" db="EMBL/GenBank/DDBJ databases">
        <title>Complete genome sequence of Nitrospirillum amazonense strain CBAmC, an endophytic nitrogen-fixing and plant growth-promoting bacterium, isolated from sugarcane.</title>
        <authorList>
            <person name="Schwab S."/>
            <person name="dos Santos Teixeira K.R."/>
            <person name="Simoes Araujo J.L."/>
            <person name="Soares Vidal M."/>
            <person name="Borges de Freitas H.R."/>
            <person name="Rivello Crivelaro A.L."/>
            <person name="Bueno de Camargo Nunes A."/>
            <person name="dos Santos C.M."/>
            <person name="Palmeira da Silva Rosa D."/>
            <person name="da Silva Padilha D."/>
            <person name="da Silva E."/>
            <person name="Araujo Terra L."/>
            <person name="Soares Mendes V."/>
            <person name="Farinelli L."/>
            <person name="Magalhaes Cruz L."/>
            <person name="Baldani J.I."/>
        </authorList>
    </citation>
    <scope>NUCLEOTIDE SEQUENCE [LARGE SCALE GENOMIC DNA]</scope>
    <source>
        <strain evidence="1 2">CBAmC</strain>
    </source>
</reference>
<dbReference type="Pfam" id="PF13671">
    <property type="entry name" value="AAA_33"/>
    <property type="match status" value="1"/>
</dbReference>
<dbReference type="Gene3D" id="3.40.50.300">
    <property type="entry name" value="P-loop containing nucleotide triphosphate hydrolases"/>
    <property type="match status" value="1"/>
</dbReference>
<name>A0A248JNJ7_9PROT</name>
<dbReference type="GO" id="GO:0051301">
    <property type="term" value="P:cell division"/>
    <property type="evidence" value="ECO:0007669"/>
    <property type="project" value="UniProtKB-KW"/>
</dbReference>
<evidence type="ECO:0000313" key="2">
    <source>
        <dbReference type="Proteomes" id="UP000197153"/>
    </source>
</evidence>